<feature type="region of interest" description="Disordered" evidence="1">
    <location>
        <begin position="310"/>
        <end position="330"/>
    </location>
</feature>
<gene>
    <name evidence="3" type="ORF">CAMP_LOCUS456</name>
</gene>
<proteinExistence type="predicted"/>
<dbReference type="EMBL" id="CANHGI010000001">
    <property type="protein sequence ID" value="CAI5437819.1"/>
    <property type="molecule type" value="Genomic_DNA"/>
</dbReference>
<name>A0A9P1I1C5_9PELO</name>
<evidence type="ECO:0000259" key="2">
    <source>
        <dbReference type="Pfam" id="PF09759"/>
    </source>
</evidence>
<dbReference type="Pfam" id="PF09759">
    <property type="entry name" value="Atx10homo_assoc"/>
    <property type="match status" value="1"/>
</dbReference>
<dbReference type="OrthoDB" id="379794at2759"/>
<protein>
    <recommendedName>
        <fullName evidence="2">Ataxin-10 domain-containing protein</fullName>
    </recommendedName>
</protein>
<dbReference type="InterPro" id="IPR019156">
    <property type="entry name" value="Ataxin-10_domain"/>
</dbReference>
<organism evidence="3 4">
    <name type="scientific">Caenorhabditis angaria</name>
    <dbReference type="NCBI Taxonomy" id="860376"/>
    <lineage>
        <taxon>Eukaryota</taxon>
        <taxon>Metazoa</taxon>
        <taxon>Ecdysozoa</taxon>
        <taxon>Nematoda</taxon>
        <taxon>Chromadorea</taxon>
        <taxon>Rhabditida</taxon>
        <taxon>Rhabditina</taxon>
        <taxon>Rhabditomorpha</taxon>
        <taxon>Rhabditoidea</taxon>
        <taxon>Rhabditidae</taxon>
        <taxon>Peloderinae</taxon>
        <taxon>Caenorhabditis</taxon>
    </lineage>
</organism>
<accession>A0A9P1I1C5</accession>
<dbReference type="AlphaFoldDB" id="A0A9P1I1C5"/>
<reference evidence="3" key="1">
    <citation type="submission" date="2022-11" db="EMBL/GenBank/DDBJ databases">
        <authorList>
            <person name="Kikuchi T."/>
        </authorList>
    </citation>
    <scope>NUCLEOTIDE SEQUENCE</scope>
    <source>
        <strain evidence="3">PS1010</strain>
    </source>
</reference>
<feature type="domain" description="Ataxin-10" evidence="2">
    <location>
        <begin position="363"/>
        <end position="467"/>
    </location>
</feature>
<comment type="caution">
    <text evidence="3">The sequence shown here is derived from an EMBL/GenBank/DDBJ whole genome shotgun (WGS) entry which is preliminary data.</text>
</comment>
<keyword evidence="4" id="KW-1185">Reference proteome</keyword>
<evidence type="ECO:0000313" key="3">
    <source>
        <dbReference type="EMBL" id="CAI5437819.1"/>
    </source>
</evidence>
<dbReference type="Proteomes" id="UP001152747">
    <property type="component" value="Unassembled WGS sequence"/>
</dbReference>
<evidence type="ECO:0000313" key="4">
    <source>
        <dbReference type="Proteomes" id="UP001152747"/>
    </source>
</evidence>
<evidence type="ECO:0000256" key="1">
    <source>
        <dbReference type="SAM" id="MobiDB-lite"/>
    </source>
</evidence>
<sequence length="472" mass="54809">MRIVAMENEAQTEIEEFSEEDFREIYKCLLTIGFAECVEEEADVEKKKLKLRRARLAMRFLVNLVQRSEKFGSSISHESIDLIESLLVVGEFDKEILILLTKTADFGGYLEFQKSTRYSKLLEKVVDSFYKANQKGDSIENDALAYFSIIFEKDYAILANCYAEMKAQNFAKLLGIFEFLIEENCVNSKIHENNLLFCLNLLELICMDNQSYIKSQEKKYPKSVEERKMATVETIKLLVEIVGEMCSNTQMTSKLNEKATTICCIFDILDTILQTEAIFFEYRQNHEFPSENPPKDEKIRKALLEEKRIEEAKKKQPDRPDQPKPARLKRVEESETLSAISQVFLEFWKNVKDEDYGTIGEIKLNCLKAIANLCELSMENKLASCKNGRMGLLSILQCTTRRPIWFFESYAIQKWAIFCVRQLTEDCLENKEVILNLDQPAQPIMDRQKLLSQFGLKSVLEDEKFKLKPIQE</sequence>